<comment type="caution">
    <text evidence="4">The sequence shown here is derived from an EMBL/GenBank/DDBJ whole genome shotgun (WGS) entry which is preliminary data.</text>
</comment>
<dbReference type="InterPro" id="IPR027417">
    <property type="entry name" value="P-loop_NTPase"/>
</dbReference>
<gene>
    <name evidence="4" type="primary">ARF6</name>
    <name evidence="4" type="ORF">SNEC2469_LOCUS4241</name>
</gene>
<evidence type="ECO:0000256" key="3">
    <source>
        <dbReference type="PIRSR" id="PIRSR606689-1"/>
    </source>
</evidence>
<dbReference type="GO" id="GO:0005525">
    <property type="term" value="F:GTP binding"/>
    <property type="evidence" value="ECO:0007669"/>
    <property type="project" value="UniProtKB-KW"/>
</dbReference>
<protein>
    <submittedName>
        <fullName evidence="4">ARF6 protein</fullName>
    </submittedName>
</protein>
<evidence type="ECO:0000256" key="2">
    <source>
        <dbReference type="ARBA" id="ARBA00023134"/>
    </source>
</evidence>
<dbReference type="InterPro" id="IPR024156">
    <property type="entry name" value="Small_GTPase_ARF"/>
</dbReference>
<sequence>TDRDRLQDAREELWQMLKDPELGQAALLILANKQDLPDALPPDEVAEKLGLSELRGRQWFVQPTSATKGSNTVIIVIGDIYYSSVSARTAFAQLLCLSEQSQAMDNGCYRSARPTCGSFVQMDGRQLNAEKGDKNMPSCPQNETGTCILAFEDCSAICLSLAYLESLILQLTIVALHRIQRDVGEEAFWNDRHHVLHGAANTEFHESDKEYFSVFLAPRSKRVVPKRQNGWTRHLFAHKS</sequence>
<dbReference type="Proteomes" id="UP000601435">
    <property type="component" value="Unassembled WGS sequence"/>
</dbReference>
<dbReference type="AlphaFoldDB" id="A0A812L105"/>
<feature type="non-terminal residue" evidence="4">
    <location>
        <position position="1"/>
    </location>
</feature>
<keyword evidence="5" id="KW-1185">Reference proteome</keyword>
<evidence type="ECO:0000313" key="5">
    <source>
        <dbReference type="Proteomes" id="UP000601435"/>
    </source>
</evidence>
<accession>A0A812L105</accession>
<dbReference type="GO" id="GO:0003924">
    <property type="term" value="F:GTPase activity"/>
    <property type="evidence" value="ECO:0007669"/>
    <property type="project" value="InterPro"/>
</dbReference>
<dbReference type="InterPro" id="IPR006689">
    <property type="entry name" value="Small_GTPase_ARF/SAR"/>
</dbReference>
<dbReference type="Pfam" id="PF00025">
    <property type="entry name" value="Arf"/>
    <property type="match status" value="1"/>
</dbReference>
<evidence type="ECO:0000256" key="1">
    <source>
        <dbReference type="ARBA" id="ARBA00022741"/>
    </source>
</evidence>
<evidence type="ECO:0000313" key="4">
    <source>
        <dbReference type="EMBL" id="CAE7239710.1"/>
    </source>
</evidence>
<organism evidence="4 5">
    <name type="scientific">Symbiodinium necroappetens</name>
    <dbReference type="NCBI Taxonomy" id="1628268"/>
    <lineage>
        <taxon>Eukaryota</taxon>
        <taxon>Sar</taxon>
        <taxon>Alveolata</taxon>
        <taxon>Dinophyceae</taxon>
        <taxon>Suessiales</taxon>
        <taxon>Symbiodiniaceae</taxon>
        <taxon>Symbiodinium</taxon>
    </lineage>
</organism>
<reference evidence="4" key="1">
    <citation type="submission" date="2021-02" db="EMBL/GenBank/DDBJ databases">
        <authorList>
            <person name="Dougan E. K."/>
            <person name="Rhodes N."/>
            <person name="Thang M."/>
            <person name="Chan C."/>
        </authorList>
    </citation>
    <scope>NUCLEOTIDE SEQUENCE</scope>
</reference>
<dbReference type="EMBL" id="CAJNJA010008719">
    <property type="protein sequence ID" value="CAE7239710.1"/>
    <property type="molecule type" value="Genomic_DNA"/>
</dbReference>
<proteinExistence type="predicted"/>
<dbReference type="PANTHER" id="PTHR11711">
    <property type="entry name" value="ADP RIBOSYLATION FACTOR-RELATED"/>
    <property type="match status" value="1"/>
</dbReference>
<feature type="binding site" evidence="3">
    <location>
        <begin position="32"/>
        <end position="35"/>
    </location>
    <ligand>
        <name>GTP</name>
        <dbReference type="ChEBI" id="CHEBI:37565"/>
    </ligand>
</feature>
<name>A0A812L105_9DINO</name>
<dbReference type="Gene3D" id="3.40.50.300">
    <property type="entry name" value="P-loop containing nucleotide triphosphate hydrolases"/>
    <property type="match status" value="1"/>
</dbReference>
<keyword evidence="2 3" id="KW-0342">GTP-binding</keyword>
<keyword evidence="1 3" id="KW-0547">Nucleotide-binding</keyword>
<dbReference type="SUPFAM" id="SSF52540">
    <property type="entry name" value="P-loop containing nucleoside triphosphate hydrolases"/>
    <property type="match status" value="1"/>
</dbReference>
<dbReference type="OrthoDB" id="442791at2759"/>